<name>A0AAW1QNZ1_9CHLO</name>
<feature type="repeat" description="RCC1" evidence="2">
    <location>
        <begin position="102"/>
        <end position="153"/>
    </location>
</feature>
<dbReference type="Gene3D" id="2.130.10.30">
    <property type="entry name" value="Regulator of chromosome condensation 1/beta-lactamase-inhibitor protein II"/>
    <property type="match status" value="2"/>
</dbReference>
<dbReference type="Pfam" id="PF25390">
    <property type="entry name" value="WD40_RLD"/>
    <property type="match status" value="1"/>
</dbReference>
<reference evidence="5 6" key="1">
    <citation type="journal article" date="2024" name="Nat. Commun.">
        <title>Phylogenomics reveals the evolutionary origins of lichenization in chlorophyte algae.</title>
        <authorList>
            <person name="Puginier C."/>
            <person name="Libourel C."/>
            <person name="Otte J."/>
            <person name="Skaloud P."/>
            <person name="Haon M."/>
            <person name="Grisel S."/>
            <person name="Petersen M."/>
            <person name="Berrin J.G."/>
            <person name="Delaux P.M."/>
            <person name="Dal Grande F."/>
            <person name="Keller J."/>
        </authorList>
    </citation>
    <scope>NUCLEOTIDE SEQUENCE [LARGE SCALE GENOMIC DNA]</scope>
    <source>
        <strain evidence="5 6">SAG 2145</strain>
    </source>
</reference>
<dbReference type="PROSITE" id="PS50012">
    <property type="entry name" value="RCC1_3"/>
    <property type="match status" value="7"/>
</dbReference>
<evidence type="ECO:0000313" key="6">
    <source>
        <dbReference type="Proteomes" id="UP001438707"/>
    </source>
</evidence>
<feature type="repeat" description="RCC1" evidence="2">
    <location>
        <begin position="49"/>
        <end position="100"/>
    </location>
</feature>
<keyword evidence="6" id="KW-1185">Reference proteome</keyword>
<evidence type="ECO:0000256" key="1">
    <source>
        <dbReference type="ARBA" id="ARBA00022737"/>
    </source>
</evidence>
<comment type="caution">
    <text evidence="5">The sequence shown here is derived from an EMBL/GenBank/DDBJ whole genome shotgun (WGS) entry which is preliminary data.</text>
</comment>
<gene>
    <name evidence="5" type="ORF">WJX74_011110</name>
</gene>
<accession>A0AAW1QNZ1</accession>
<feature type="repeat" description="RCC1" evidence="2">
    <location>
        <begin position="313"/>
        <end position="364"/>
    </location>
</feature>
<evidence type="ECO:0000256" key="3">
    <source>
        <dbReference type="SAM" id="MobiDB-lite"/>
    </source>
</evidence>
<dbReference type="EMBL" id="JALJOS010000030">
    <property type="protein sequence ID" value="KAK9822801.1"/>
    <property type="molecule type" value="Genomic_DNA"/>
</dbReference>
<protein>
    <recommendedName>
        <fullName evidence="4">RCC1-like domain-containing protein</fullName>
    </recommendedName>
</protein>
<feature type="region of interest" description="Disordered" evidence="3">
    <location>
        <begin position="1"/>
        <end position="25"/>
    </location>
</feature>
<dbReference type="SUPFAM" id="SSF50985">
    <property type="entry name" value="RCC1/BLIP-II"/>
    <property type="match status" value="1"/>
</dbReference>
<dbReference type="PRINTS" id="PR00633">
    <property type="entry name" value="RCCNDNSATION"/>
</dbReference>
<proteinExistence type="predicted"/>
<feature type="repeat" description="RCC1" evidence="2">
    <location>
        <begin position="365"/>
        <end position="431"/>
    </location>
</feature>
<sequence length="478" mass="51475">MSGWEDPQPMDADGPGVPSSSERNNAAREPAVTYVACGASHSLALLNSDIALSWGRGEDGQLGHGDADERKEPQAIYELLNSGVTSVHSGAEYSLACCRNRREVFSWGWGDFGRLGHGDARDVFIPRAIPGLSGKRVRDVACGDTHTLVSTFDAELWGFGRNQNGQLGLGHTDDAFAPICVEDLKGQQVQSVSCGSEHSIVATEEGKVYAWGWGRYGNVGDGSREDSSRRHRPARVQGLDNTRGVQVACGWRHTVVVDSEGRVYSFGWNKYGQLGHGTTADEIVPRLVETLSKRRIKSIAGGWRHTIAGDDKGQLWSFGWNKFGQLGLGKHDDAPLPELVIGLSGHTIAQLACGWRHSLAVSSEGQVFAWGRAGNGQLGLGDGRIPDQFTPQPVPCLSTGTIKLERFTSPRVPVTTYVAPADRYAVVPNQRQNSLPNGFMAVPQVVPICAQDGSPSSEQQQHGPSSHPLSGQLEQLEA</sequence>
<dbReference type="PANTHER" id="PTHR22872">
    <property type="entry name" value="BTK-BINDING PROTEIN-RELATED"/>
    <property type="match status" value="1"/>
</dbReference>
<feature type="domain" description="RCC1-like" evidence="4">
    <location>
        <begin position="132"/>
        <end position="397"/>
    </location>
</feature>
<feature type="repeat" description="RCC1" evidence="2">
    <location>
        <begin position="206"/>
        <end position="260"/>
    </location>
</feature>
<dbReference type="PROSITE" id="PS00626">
    <property type="entry name" value="RCC1_2"/>
    <property type="match status" value="3"/>
</dbReference>
<dbReference type="InterPro" id="IPR000408">
    <property type="entry name" value="Reg_chr_condens"/>
</dbReference>
<dbReference type="InterPro" id="IPR051625">
    <property type="entry name" value="Signaling_Regulatory_Domain"/>
</dbReference>
<feature type="region of interest" description="Disordered" evidence="3">
    <location>
        <begin position="450"/>
        <end position="478"/>
    </location>
</feature>
<dbReference type="InterPro" id="IPR058923">
    <property type="entry name" value="RCC1-like_dom"/>
</dbReference>
<feature type="compositionally biased region" description="Polar residues" evidence="3">
    <location>
        <begin position="453"/>
        <end position="478"/>
    </location>
</feature>
<dbReference type="InterPro" id="IPR009091">
    <property type="entry name" value="RCC1/BLIP-II"/>
</dbReference>
<evidence type="ECO:0000313" key="5">
    <source>
        <dbReference type="EMBL" id="KAK9822801.1"/>
    </source>
</evidence>
<feature type="repeat" description="RCC1" evidence="2">
    <location>
        <begin position="261"/>
        <end position="312"/>
    </location>
</feature>
<keyword evidence="1" id="KW-0677">Repeat</keyword>
<feature type="repeat" description="RCC1" evidence="2">
    <location>
        <begin position="154"/>
        <end position="205"/>
    </location>
</feature>
<dbReference type="AlphaFoldDB" id="A0AAW1QNZ1"/>
<dbReference type="Proteomes" id="UP001438707">
    <property type="component" value="Unassembled WGS sequence"/>
</dbReference>
<evidence type="ECO:0000259" key="4">
    <source>
        <dbReference type="Pfam" id="PF25390"/>
    </source>
</evidence>
<evidence type="ECO:0000256" key="2">
    <source>
        <dbReference type="PROSITE-ProRule" id="PRU00235"/>
    </source>
</evidence>
<organism evidence="5 6">
    <name type="scientific">Apatococcus lobatus</name>
    <dbReference type="NCBI Taxonomy" id="904363"/>
    <lineage>
        <taxon>Eukaryota</taxon>
        <taxon>Viridiplantae</taxon>
        <taxon>Chlorophyta</taxon>
        <taxon>core chlorophytes</taxon>
        <taxon>Trebouxiophyceae</taxon>
        <taxon>Chlorellales</taxon>
        <taxon>Chlorellaceae</taxon>
        <taxon>Apatococcus</taxon>
    </lineage>
</organism>
<dbReference type="Pfam" id="PF00415">
    <property type="entry name" value="RCC1"/>
    <property type="match status" value="1"/>
</dbReference>